<protein>
    <submittedName>
        <fullName evidence="3">Structural protein</fullName>
    </submittedName>
</protein>
<feature type="region of interest" description="Disordered" evidence="2">
    <location>
        <begin position="249"/>
        <end position="271"/>
    </location>
</feature>
<organism evidence="3">
    <name type="scientific">uncultured Caudovirales phage</name>
    <dbReference type="NCBI Taxonomy" id="2100421"/>
    <lineage>
        <taxon>Viruses</taxon>
        <taxon>Duplodnaviria</taxon>
        <taxon>Heunggongvirae</taxon>
        <taxon>Uroviricota</taxon>
        <taxon>Caudoviricetes</taxon>
        <taxon>Peduoviridae</taxon>
        <taxon>Maltschvirus</taxon>
        <taxon>Maltschvirus maltsch</taxon>
    </lineage>
</organism>
<sequence length="1071" mass="118348">MKSECESAIQAAAGRVLTKGELNGIEERIHSSLRDLSMKDQAKFMAMAPHERVTEAAKMAKERMLADTVRAHEQAINEANAKASLRANLDTVQPGLKGQVHTLKNMIAGLATKVDAMSANFFRMVNGLHEADGGKLFGMFQDPAKQRDIAGALFGENTTPEAKRAADSIKGMMDAMADRFQRAGLTLNAREDYRTPQPQEPAKVAKAGKDAWVEDHLQWVDRKAYVNPDGRPMTDDQLRHMLGESYRSISTDGANKRAENETRGGSSLIGNDKNAPRQLFYKDADAWTNAMQKYGKSTNMYELISGHVRMMAKDITTAEQFGRNADDNITQALARAYENDQRAVGGKDVDRLKTLNDKTQRLYNAYAHPDRPGNETWANLGVQLRGLMSSSQLGSLFGALPDLAGMKLAAEHSGLPAMRMFRNFVDTTFSGKEKQDYLHKLGIWQEGFQHATNRMGEDGFKNGWGTFLNEATHKAMGLNAFDRGMRSGVGLTVMDTLGKFTRTHDTLASADGEARLLQNHGITENHWAVWKAAEVDKGPSGKNTMLTPDAIYNIPNAKLDPIVEQRVAARSDVMKAEIEKRNQQTAKEQDWLAGKLDKFNDMRDRANKFLRELDERRTAKGDAAQAAVDARAELIRANVAKAEVEHDIGGYLKTETAQDRIGKFLKAVEDGAAVEREVVRERVHPDNMTDAVVERFQKTESIGERADRAVENYGRNINSAAEALGQRRARAEARIKEAEKRVADLRSSMDDATFAKAEALDKKHSGILKDIGQFASDMQERAAQRKDYADAFQKKMGDVLTEERANAKDEAAEKLLEVAHGEMQFGARGASRSSLEDRMAMGVHSQADAGTVVGELKRFALQFKSVPIGIFRNHWERMQSLDTWGAKTAYAAKFMGYSMLMGALATEIKAMINGQDPRTMNITTTEGQKFWMEAMAAGGGMGIYGDLFLNGQTRSGGGVETLMGPGVSAGWDVLKEARQAVTDAENGESKHPYALAGLRWVRKNATPFANLWYAKAAFNRLVYDSLAENLAPGSVDKQAQRMQSKGVSYWWQPGHNTPDRAPDLSRATAQQ</sequence>
<gene>
    <name evidence="3" type="ORF">UFOVP147_43</name>
</gene>
<feature type="coiled-coil region" evidence="1">
    <location>
        <begin position="721"/>
        <end position="755"/>
    </location>
</feature>
<name>A0A6J7W1T9_9CAUD</name>
<evidence type="ECO:0000256" key="1">
    <source>
        <dbReference type="SAM" id="Coils"/>
    </source>
</evidence>
<evidence type="ECO:0000313" key="3">
    <source>
        <dbReference type="EMBL" id="CAB5144996.1"/>
    </source>
</evidence>
<evidence type="ECO:0000256" key="2">
    <source>
        <dbReference type="SAM" id="MobiDB-lite"/>
    </source>
</evidence>
<keyword evidence="1" id="KW-0175">Coiled coil</keyword>
<dbReference type="EMBL" id="LR798196">
    <property type="protein sequence ID" value="CAB5144996.1"/>
    <property type="molecule type" value="Genomic_DNA"/>
</dbReference>
<proteinExistence type="predicted"/>
<feature type="region of interest" description="Disordered" evidence="2">
    <location>
        <begin position="1049"/>
        <end position="1071"/>
    </location>
</feature>
<accession>A0A6J7W1T9</accession>
<reference evidence="3" key="1">
    <citation type="submission" date="2020-05" db="EMBL/GenBank/DDBJ databases">
        <authorList>
            <person name="Chiriac C."/>
            <person name="Salcher M."/>
            <person name="Ghai R."/>
            <person name="Kavagutti S V."/>
        </authorList>
    </citation>
    <scope>NUCLEOTIDE SEQUENCE</scope>
</reference>